<dbReference type="AlphaFoldDB" id="A0A072PFN9"/>
<protein>
    <submittedName>
        <fullName evidence="2">Uncharacterized protein</fullName>
    </submittedName>
</protein>
<dbReference type="Proteomes" id="UP000027920">
    <property type="component" value="Unassembled WGS sequence"/>
</dbReference>
<keyword evidence="3" id="KW-1185">Reference proteome</keyword>
<feature type="transmembrane region" description="Helical" evidence="1">
    <location>
        <begin position="94"/>
        <end position="113"/>
    </location>
</feature>
<dbReference type="VEuPathDB" id="FungiDB:A1O9_06508"/>
<dbReference type="OrthoDB" id="3248909at2759"/>
<sequence>MSAPDQPLPAQAGKSRLISAHSFQLHDRSWVKRWRPASFSKFALISTIIAISPFLAGVVVTHIENGRTGAILNTPFGDDVNDVSNAQTFMYQQFPTILTVVFGIWISVLDLDVKRLDPWSRLSSGSSSAMFSLYDTDFILSVVYKSLRASYIYRPHRSKRDVHKYHESRTKNLTVGAPQAVVDASTQTKTMTNNFQVAAYFIAWLGQSHPLFTTNSYTLAPFDHSTVQKSAQISVIVATTRYSAEASCWKPEAAVHNTTSKRISFADGSGCQTKDAFDDDAYWNVQNSQYLAVHIPVMSPGFAFEDGNARETNATSMCPNFP</sequence>
<dbReference type="STRING" id="1182545.A0A072PFN9"/>
<dbReference type="EMBL" id="AMGV01000004">
    <property type="protein sequence ID" value="KEF58582.1"/>
    <property type="molecule type" value="Genomic_DNA"/>
</dbReference>
<organism evidence="2 3">
    <name type="scientific">Exophiala aquamarina CBS 119918</name>
    <dbReference type="NCBI Taxonomy" id="1182545"/>
    <lineage>
        <taxon>Eukaryota</taxon>
        <taxon>Fungi</taxon>
        <taxon>Dikarya</taxon>
        <taxon>Ascomycota</taxon>
        <taxon>Pezizomycotina</taxon>
        <taxon>Eurotiomycetes</taxon>
        <taxon>Chaetothyriomycetidae</taxon>
        <taxon>Chaetothyriales</taxon>
        <taxon>Herpotrichiellaceae</taxon>
        <taxon>Exophiala</taxon>
    </lineage>
</organism>
<dbReference type="GeneID" id="25281425"/>
<accession>A0A072PFN9</accession>
<keyword evidence="1" id="KW-0812">Transmembrane</keyword>
<keyword evidence="1" id="KW-0472">Membrane</keyword>
<gene>
    <name evidence="2" type="ORF">A1O9_06508</name>
</gene>
<comment type="caution">
    <text evidence="2">The sequence shown here is derived from an EMBL/GenBank/DDBJ whole genome shotgun (WGS) entry which is preliminary data.</text>
</comment>
<evidence type="ECO:0000313" key="3">
    <source>
        <dbReference type="Proteomes" id="UP000027920"/>
    </source>
</evidence>
<feature type="transmembrane region" description="Helical" evidence="1">
    <location>
        <begin position="42"/>
        <end position="63"/>
    </location>
</feature>
<dbReference type="InterPro" id="IPR021840">
    <property type="entry name" value="DUF3433"/>
</dbReference>
<dbReference type="HOGENOM" id="CLU_863397_0_0_1"/>
<evidence type="ECO:0000256" key="1">
    <source>
        <dbReference type="SAM" id="Phobius"/>
    </source>
</evidence>
<evidence type="ECO:0000313" key="2">
    <source>
        <dbReference type="EMBL" id="KEF58582.1"/>
    </source>
</evidence>
<dbReference type="RefSeq" id="XP_013261172.1">
    <property type="nucleotide sequence ID" value="XM_013405718.1"/>
</dbReference>
<reference evidence="2 3" key="1">
    <citation type="submission" date="2013-03" db="EMBL/GenBank/DDBJ databases">
        <title>The Genome Sequence of Exophiala aquamarina CBS 119918.</title>
        <authorList>
            <consortium name="The Broad Institute Genomics Platform"/>
            <person name="Cuomo C."/>
            <person name="de Hoog S."/>
            <person name="Gorbushina A."/>
            <person name="Walker B."/>
            <person name="Young S.K."/>
            <person name="Zeng Q."/>
            <person name="Gargeya S."/>
            <person name="Fitzgerald M."/>
            <person name="Haas B."/>
            <person name="Abouelleil A."/>
            <person name="Allen A.W."/>
            <person name="Alvarado L."/>
            <person name="Arachchi H.M."/>
            <person name="Berlin A.M."/>
            <person name="Chapman S.B."/>
            <person name="Gainer-Dewar J."/>
            <person name="Goldberg J."/>
            <person name="Griggs A."/>
            <person name="Gujja S."/>
            <person name="Hansen M."/>
            <person name="Howarth C."/>
            <person name="Imamovic A."/>
            <person name="Ireland A."/>
            <person name="Larimer J."/>
            <person name="McCowan C."/>
            <person name="Murphy C."/>
            <person name="Pearson M."/>
            <person name="Poon T.W."/>
            <person name="Priest M."/>
            <person name="Roberts A."/>
            <person name="Saif S."/>
            <person name="Shea T."/>
            <person name="Sisk P."/>
            <person name="Sykes S."/>
            <person name="Wortman J."/>
            <person name="Nusbaum C."/>
            <person name="Birren B."/>
        </authorList>
    </citation>
    <scope>NUCLEOTIDE SEQUENCE [LARGE SCALE GENOMIC DNA]</scope>
    <source>
        <strain evidence="2 3">CBS 119918</strain>
    </source>
</reference>
<proteinExistence type="predicted"/>
<keyword evidence="1" id="KW-1133">Transmembrane helix</keyword>
<name>A0A072PFN9_9EURO</name>
<dbReference type="Pfam" id="PF11915">
    <property type="entry name" value="DUF3433"/>
    <property type="match status" value="1"/>
</dbReference>